<gene>
    <name evidence="8" type="ORF">AAW51_0339</name>
</gene>
<comment type="subcellular location">
    <subcellularLocation>
        <location evidence="1">Membrane</location>
        <topology evidence="1">Multi-pass membrane protein</topology>
    </subcellularLocation>
</comment>
<evidence type="ECO:0000256" key="3">
    <source>
        <dbReference type="ARBA" id="ARBA00022475"/>
    </source>
</evidence>
<evidence type="ECO:0000256" key="2">
    <source>
        <dbReference type="ARBA" id="ARBA00022448"/>
    </source>
</evidence>
<dbReference type="PATRIC" id="fig|413882.6.peg.352"/>
<dbReference type="GO" id="GO:0055085">
    <property type="term" value="P:transmembrane transport"/>
    <property type="evidence" value="ECO:0007669"/>
    <property type="project" value="InterPro"/>
</dbReference>
<protein>
    <submittedName>
        <fullName evidence="8">Transporter</fullName>
    </submittedName>
</protein>
<proteinExistence type="predicted"/>
<evidence type="ECO:0000313" key="9">
    <source>
        <dbReference type="Proteomes" id="UP000035352"/>
    </source>
</evidence>
<keyword evidence="4 7" id="KW-0812">Transmembrane</keyword>
<evidence type="ECO:0000256" key="1">
    <source>
        <dbReference type="ARBA" id="ARBA00004141"/>
    </source>
</evidence>
<feature type="transmembrane region" description="Helical" evidence="7">
    <location>
        <begin position="238"/>
        <end position="260"/>
    </location>
</feature>
<dbReference type="InterPro" id="IPR004776">
    <property type="entry name" value="Mem_transp_PIN-like"/>
</dbReference>
<evidence type="ECO:0000256" key="5">
    <source>
        <dbReference type="ARBA" id="ARBA00022989"/>
    </source>
</evidence>
<organism evidence="8 9">
    <name type="scientific">Caldimonas brevitalea</name>
    <dbReference type="NCBI Taxonomy" id="413882"/>
    <lineage>
        <taxon>Bacteria</taxon>
        <taxon>Pseudomonadati</taxon>
        <taxon>Pseudomonadota</taxon>
        <taxon>Betaproteobacteria</taxon>
        <taxon>Burkholderiales</taxon>
        <taxon>Sphaerotilaceae</taxon>
        <taxon>Caldimonas</taxon>
    </lineage>
</organism>
<keyword evidence="3" id="KW-1003">Cell membrane</keyword>
<keyword evidence="2" id="KW-0813">Transport</keyword>
<evidence type="ECO:0000256" key="7">
    <source>
        <dbReference type="SAM" id="Phobius"/>
    </source>
</evidence>
<sequence>MSSVVFFKLFAIFSVVALGWGAGRMRFFGGGEAARALSNVAFFLFAPALLFRTTARIDVATLPWSTLAAFFVPATAWMVAVYAWQRYRGGPLAPAGPGVRAITATFGNTAQLGIPMAAALFGERGLSIHLAIVSVHALTLLSVVTVLVELDVAKAAAREQGSRADLRRMLGLTVRNTVIHPVVLPVLAGLAWNLTGWPIAEPVDGVLQMLGEAVVPVCLVGIGMSLAHYGLQGAATSAATLAAAKLLALPLLVLLVGRYAAGLDGLPLTVIVMAAALPTGSNALMFAQRYRTQEGETTAAIVVSTLGFVLGAPLWLTLAAAL</sequence>
<accession>A0A0G3BKF6</accession>
<reference evidence="8 9" key="1">
    <citation type="submission" date="2015-05" db="EMBL/GenBank/DDBJ databases">
        <authorList>
            <person name="Tang B."/>
            <person name="Yu Y."/>
        </authorList>
    </citation>
    <scope>NUCLEOTIDE SEQUENCE [LARGE SCALE GENOMIC DNA]</scope>
    <source>
        <strain evidence="8 9">DSM 7029</strain>
    </source>
</reference>
<dbReference type="GO" id="GO:0016020">
    <property type="term" value="C:membrane"/>
    <property type="evidence" value="ECO:0007669"/>
    <property type="project" value="UniProtKB-SubCell"/>
</dbReference>
<feature type="transmembrane region" description="Helical" evidence="7">
    <location>
        <begin position="126"/>
        <end position="148"/>
    </location>
</feature>
<feature type="transmembrane region" description="Helical" evidence="7">
    <location>
        <begin position="169"/>
        <end position="193"/>
    </location>
</feature>
<keyword evidence="9" id="KW-1185">Reference proteome</keyword>
<keyword evidence="6 7" id="KW-0472">Membrane</keyword>
<feature type="transmembrane region" description="Helical" evidence="7">
    <location>
        <begin position="213"/>
        <end position="231"/>
    </location>
</feature>
<evidence type="ECO:0000256" key="4">
    <source>
        <dbReference type="ARBA" id="ARBA00022692"/>
    </source>
</evidence>
<dbReference type="AlphaFoldDB" id="A0A0G3BKF6"/>
<keyword evidence="5 7" id="KW-1133">Transmembrane helix</keyword>
<dbReference type="EMBL" id="CP011371">
    <property type="protein sequence ID" value="AKJ27030.1"/>
    <property type="molecule type" value="Genomic_DNA"/>
</dbReference>
<dbReference type="Pfam" id="PF03547">
    <property type="entry name" value="Mem_trans"/>
    <property type="match status" value="1"/>
</dbReference>
<dbReference type="RefSeq" id="WP_047193238.1">
    <property type="nucleotide sequence ID" value="NZ_CP011371.1"/>
</dbReference>
<name>A0A0G3BKF6_9BURK</name>
<feature type="transmembrane region" description="Helical" evidence="7">
    <location>
        <begin position="33"/>
        <end position="51"/>
    </location>
</feature>
<evidence type="ECO:0000256" key="6">
    <source>
        <dbReference type="ARBA" id="ARBA00023136"/>
    </source>
</evidence>
<feature type="transmembrane region" description="Helical" evidence="7">
    <location>
        <begin position="266"/>
        <end position="287"/>
    </location>
</feature>
<dbReference type="KEGG" id="pbh:AAW51_0339"/>
<feature type="transmembrane region" description="Helical" evidence="7">
    <location>
        <begin position="63"/>
        <end position="84"/>
    </location>
</feature>
<dbReference type="STRING" id="413882.AAW51_0339"/>
<evidence type="ECO:0000313" key="8">
    <source>
        <dbReference type="EMBL" id="AKJ27030.1"/>
    </source>
</evidence>
<feature type="transmembrane region" description="Helical" evidence="7">
    <location>
        <begin position="299"/>
        <end position="321"/>
    </location>
</feature>
<dbReference type="Proteomes" id="UP000035352">
    <property type="component" value="Chromosome"/>
</dbReference>
<dbReference type="PANTHER" id="PTHR36838:SF1">
    <property type="entry name" value="SLR1864 PROTEIN"/>
    <property type="match status" value="1"/>
</dbReference>
<dbReference type="PANTHER" id="PTHR36838">
    <property type="entry name" value="AUXIN EFFLUX CARRIER FAMILY PROTEIN"/>
    <property type="match status" value="1"/>
</dbReference>
<dbReference type="OrthoDB" id="8683688at2"/>